<dbReference type="EMBL" id="CAUYUJ010020940">
    <property type="protein sequence ID" value="CAK0901498.1"/>
    <property type="molecule type" value="Genomic_DNA"/>
</dbReference>
<dbReference type="Proteomes" id="UP001189429">
    <property type="component" value="Unassembled WGS sequence"/>
</dbReference>
<reference evidence="2" key="1">
    <citation type="submission" date="2023-10" db="EMBL/GenBank/DDBJ databases">
        <authorList>
            <person name="Chen Y."/>
            <person name="Shah S."/>
            <person name="Dougan E. K."/>
            <person name="Thang M."/>
            <person name="Chan C."/>
        </authorList>
    </citation>
    <scope>NUCLEOTIDE SEQUENCE [LARGE SCALE GENOMIC DNA]</scope>
</reference>
<evidence type="ECO:0000313" key="2">
    <source>
        <dbReference type="EMBL" id="CAK0901498.1"/>
    </source>
</evidence>
<name>A0ABN9XP34_9DINO</name>
<keyword evidence="3" id="KW-1185">Reference proteome</keyword>
<comment type="caution">
    <text evidence="2">The sequence shown here is derived from an EMBL/GenBank/DDBJ whole genome shotgun (WGS) entry which is preliminary data.</text>
</comment>
<protein>
    <submittedName>
        <fullName evidence="2">Uncharacterized protein</fullName>
    </submittedName>
</protein>
<organism evidence="2 3">
    <name type="scientific">Prorocentrum cordatum</name>
    <dbReference type="NCBI Taxonomy" id="2364126"/>
    <lineage>
        <taxon>Eukaryota</taxon>
        <taxon>Sar</taxon>
        <taxon>Alveolata</taxon>
        <taxon>Dinophyceae</taxon>
        <taxon>Prorocentrales</taxon>
        <taxon>Prorocentraceae</taxon>
        <taxon>Prorocentrum</taxon>
    </lineage>
</organism>
<evidence type="ECO:0000313" key="3">
    <source>
        <dbReference type="Proteomes" id="UP001189429"/>
    </source>
</evidence>
<proteinExistence type="predicted"/>
<feature type="non-terminal residue" evidence="2">
    <location>
        <position position="1"/>
    </location>
</feature>
<feature type="non-terminal residue" evidence="2">
    <location>
        <position position="221"/>
    </location>
</feature>
<feature type="region of interest" description="Disordered" evidence="1">
    <location>
        <begin position="40"/>
        <end position="91"/>
    </location>
</feature>
<accession>A0ABN9XP34</accession>
<evidence type="ECO:0000256" key="1">
    <source>
        <dbReference type="SAM" id="MobiDB-lite"/>
    </source>
</evidence>
<sequence>AARGPLGVLRLRRQGLHFGERMQGAEALRAQRLAGGAPAAVRSPSAFAPAQPPQGWPRAAPLGRRRAAERLRTAEEGVGRHFAPSAEGSGVPVVRPLHQLLVGPGAVPAGAPGGPQQRGRHLRAVAAALPRPVPHGAGARGHGRVRVRPPGMAPPRHADREQGPLGGPGRQLREDRPRPARRRQGPVQQGEAGRRQLGPRRFGRQQGPAGPREPASARTRG</sequence>
<feature type="compositionally biased region" description="Basic and acidic residues" evidence="1">
    <location>
        <begin position="66"/>
        <end position="79"/>
    </location>
</feature>
<gene>
    <name evidence="2" type="ORF">PCOR1329_LOCUS78422</name>
</gene>
<feature type="region of interest" description="Disordered" evidence="1">
    <location>
        <begin position="130"/>
        <end position="221"/>
    </location>
</feature>